<protein>
    <submittedName>
        <fullName evidence="3">F420-dependent NADP oxidoreductase</fullName>
    </submittedName>
</protein>
<dbReference type="Proteomes" id="UP001500394">
    <property type="component" value="Unassembled WGS sequence"/>
</dbReference>
<dbReference type="Pfam" id="PF03807">
    <property type="entry name" value="F420_oxidored"/>
    <property type="match status" value="1"/>
</dbReference>
<dbReference type="InterPro" id="IPR018931">
    <property type="entry name" value="DUF2520"/>
</dbReference>
<dbReference type="PANTHER" id="PTHR40459">
    <property type="entry name" value="CONSERVED HYPOTHETICAL ALANINE AND LEUCINE RICH PROTEIN"/>
    <property type="match status" value="1"/>
</dbReference>
<dbReference type="PANTHER" id="PTHR40459:SF1">
    <property type="entry name" value="CONSERVED HYPOTHETICAL ALANINE AND LEUCINE RICH PROTEIN"/>
    <property type="match status" value="1"/>
</dbReference>
<dbReference type="InterPro" id="IPR008927">
    <property type="entry name" value="6-PGluconate_DH-like_C_sf"/>
</dbReference>
<dbReference type="Pfam" id="PF10728">
    <property type="entry name" value="DUF2520"/>
    <property type="match status" value="1"/>
</dbReference>
<feature type="domain" description="DUF2520" evidence="2">
    <location>
        <begin position="125"/>
        <end position="247"/>
    </location>
</feature>
<dbReference type="Gene3D" id="1.10.1040.20">
    <property type="entry name" value="ProC-like, C-terminal domain"/>
    <property type="match status" value="1"/>
</dbReference>
<evidence type="ECO:0000313" key="3">
    <source>
        <dbReference type="EMBL" id="GAA4516370.1"/>
    </source>
</evidence>
<dbReference type="InterPro" id="IPR037108">
    <property type="entry name" value="TM1727-like_C_sf"/>
</dbReference>
<evidence type="ECO:0000313" key="4">
    <source>
        <dbReference type="Proteomes" id="UP001500394"/>
    </source>
</evidence>
<organism evidence="3 4">
    <name type="scientific">Sphingobacterium thermophilum</name>
    <dbReference type="NCBI Taxonomy" id="768534"/>
    <lineage>
        <taxon>Bacteria</taxon>
        <taxon>Pseudomonadati</taxon>
        <taxon>Bacteroidota</taxon>
        <taxon>Sphingobacteriia</taxon>
        <taxon>Sphingobacteriales</taxon>
        <taxon>Sphingobacteriaceae</taxon>
        <taxon>Sphingobacterium</taxon>
    </lineage>
</organism>
<evidence type="ECO:0000259" key="2">
    <source>
        <dbReference type="Pfam" id="PF10728"/>
    </source>
</evidence>
<dbReference type="EMBL" id="BAABGR010000015">
    <property type="protein sequence ID" value="GAA4516370.1"/>
    <property type="molecule type" value="Genomic_DNA"/>
</dbReference>
<dbReference type="InterPro" id="IPR028939">
    <property type="entry name" value="P5C_Rdtase_cat_N"/>
</dbReference>
<dbReference type="SUPFAM" id="SSF48179">
    <property type="entry name" value="6-phosphogluconate dehydrogenase C-terminal domain-like"/>
    <property type="match status" value="1"/>
</dbReference>
<sequence>MEIVFIGSGNIASHLAKAFHANGNIIRQIYSRTLAHAQTLARDVNAAPTDSLKHLVPDADLYIIAVADDAIPSVIRQLPKTLKGIVVHTSGATSLDILQEFQHFGVIYPPQSINKHIDTDFSKISFGVEANTEENLRLLFNTLKSIAPKTFACNSQQRLALHVAAVIANNFSNALFQMAYDILQHEQLDFELLKPIILETAHKVQYHPPYETQTGPARRGDYKVIDKHLEFLSQQPEERKIYQLLTDFIIKRYQK</sequence>
<dbReference type="Gene3D" id="3.40.50.720">
    <property type="entry name" value="NAD(P)-binding Rossmann-like Domain"/>
    <property type="match status" value="1"/>
</dbReference>
<feature type="domain" description="Pyrroline-5-carboxylate reductase catalytic N-terminal" evidence="1">
    <location>
        <begin position="3"/>
        <end position="86"/>
    </location>
</feature>
<name>A0ABP8R2K2_9SPHI</name>
<dbReference type="SUPFAM" id="SSF51735">
    <property type="entry name" value="NAD(P)-binding Rossmann-fold domains"/>
    <property type="match status" value="1"/>
</dbReference>
<reference evidence="4" key="1">
    <citation type="journal article" date="2019" name="Int. J. Syst. Evol. Microbiol.">
        <title>The Global Catalogue of Microorganisms (GCM) 10K type strain sequencing project: providing services to taxonomists for standard genome sequencing and annotation.</title>
        <authorList>
            <consortium name="The Broad Institute Genomics Platform"/>
            <consortium name="The Broad Institute Genome Sequencing Center for Infectious Disease"/>
            <person name="Wu L."/>
            <person name="Ma J."/>
        </authorList>
    </citation>
    <scope>NUCLEOTIDE SEQUENCE [LARGE SCALE GENOMIC DNA]</scope>
    <source>
        <strain evidence="4">JCM 17858</strain>
    </source>
</reference>
<keyword evidence="4" id="KW-1185">Reference proteome</keyword>
<gene>
    <name evidence="3" type="ORF">GCM10023173_15580</name>
</gene>
<comment type="caution">
    <text evidence="3">The sequence shown here is derived from an EMBL/GenBank/DDBJ whole genome shotgun (WGS) entry which is preliminary data.</text>
</comment>
<evidence type="ECO:0000259" key="1">
    <source>
        <dbReference type="Pfam" id="PF03807"/>
    </source>
</evidence>
<dbReference type="InterPro" id="IPR036291">
    <property type="entry name" value="NAD(P)-bd_dom_sf"/>
</dbReference>
<accession>A0ABP8R2K2</accession>
<dbReference type="RefSeq" id="WP_345067040.1">
    <property type="nucleotide sequence ID" value="NZ_BAABGR010000015.1"/>
</dbReference>
<proteinExistence type="predicted"/>